<dbReference type="InterPro" id="IPR050942">
    <property type="entry name" value="F-box_BR-signaling"/>
</dbReference>
<dbReference type="InterPro" id="IPR005174">
    <property type="entry name" value="KIB1-4_b-propeller"/>
</dbReference>
<dbReference type="AlphaFoldDB" id="A0A5C7H386"/>
<dbReference type="Pfam" id="PF14009">
    <property type="entry name" value="PADRE"/>
    <property type="match status" value="1"/>
</dbReference>
<dbReference type="EMBL" id="VAHF01000011">
    <property type="protein sequence ID" value="TXG50726.1"/>
    <property type="molecule type" value="Genomic_DNA"/>
</dbReference>
<comment type="caution">
    <text evidence="3">The sequence shown here is derived from an EMBL/GenBank/DDBJ whole genome shotgun (WGS) entry which is preliminary data.</text>
</comment>
<name>A0A5C7H386_9ROSI</name>
<dbReference type="OrthoDB" id="1916282at2759"/>
<feature type="domain" description="KIB1-4 beta-propeller" evidence="2">
    <location>
        <begin position="39"/>
        <end position="303"/>
    </location>
</feature>
<gene>
    <name evidence="3" type="ORF">EZV62_023250</name>
</gene>
<dbReference type="PANTHER" id="PTHR44259">
    <property type="entry name" value="OS07G0183000 PROTEIN-RELATED"/>
    <property type="match status" value="1"/>
</dbReference>
<accession>A0A5C7H386</accession>
<reference evidence="4" key="1">
    <citation type="journal article" date="2019" name="Gigascience">
        <title>De novo genome assembly of the endangered Acer yangbiense, a plant species with extremely small populations endemic to Yunnan Province, China.</title>
        <authorList>
            <person name="Yang J."/>
            <person name="Wariss H.M."/>
            <person name="Tao L."/>
            <person name="Zhang R."/>
            <person name="Yun Q."/>
            <person name="Hollingsworth P."/>
            <person name="Dao Z."/>
            <person name="Luo G."/>
            <person name="Guo H."/>
            <person name="Ma Y."/>
            <person name="Sun W."/>
        </authorList>
    </citation>
    <scope>NUCLEOTIDE SEQUENCE [LARGE SCALE GENOMIC DNA]</scope>
    <source>
        <strain evidence="4">cv. Malutang</strain>
    </source>
</reference>
<dbReference type="InterPro" id="IPR025322">
    <property type="entry name" value="PADRE_dom"/>
</dbReference>
<evidence type="ECO:0000259" key="2">
    <source>
        <dbReference type="Pfam" id="PF03478"/>
    </source>
</evidence>
<organism evidence="3 4">
    <name type="scientific">Acer yangbiense</name>
    <dbReference type="NCBI Taxonomy" id="1000413"/>
    <lineage>
        <taxon>Eukaryota</taxon>
        <taxon>Viridiplantae</taxon>
        <taxon>Streptophyta</taxon>
        <taxon>Embryophyta</taxon>
        <taxon>Tracheophyta</taxon>
        <taxon>Spermatophyta</taxon>
        <taxon>Magnoliopsida</taxon>
        <taxon>eudicotyledons</taxon>
        <taxon>Gunneridae</taxon>
        <taxon>Pentapetalae</taxon>
        <taxon>rosids</taxon>
        <taxon>malvids</taxon>
        <taxon>Sapindales</taxon>
        <taxon>Sapindaceae</taxon>
        <taxon>Hippocastanoideae</taxon>
        <taxon>Acereae</taxon>
        <taxon>Acer</taxon>
    </lineage>
</organism>
<protein>
    <recommendedName>
        <fullName evidence="2">KIB1-4 beta-propeller domain-containing protein</fullName>
    </recommendedName>
</protein>
<evidence type="ECO:0000256" key="1">
    <source>
        <dbReference type="SAM" id="Coils"/>
    </source>
</evidence>
<keyword evidence="4" id="KW-1185">Reference proteome</keyword>
<dbReference type="Proteomes" id="UP000323000">
    <property type="component" value="Chromosome 11"/>
</dbReference>
<feature type="coiled-coil region" evidence="1">
    <location>
        <begin position="371"/>
        <end position="400"/>
    </location>
</feature>
<evidence type="ECO:0000313" key="4">
    <source>
        <dbReference type="Proteomes" id="UP000323000"/>
    </source>
</evidence>
<sequence>MANCEKLNHDNQSAAPAMEKIPIPLLMLPPRKESHVRDFFDPSKGTIQQVIIPFETSGKMFSSKGFLISIEQDLSVNLFNPFSCQRIKLPHLEKIEYICPHGVRRFVKKPRYARKHIYKCVLSSSPLFASDYITMVIHGKRGELSYIRAGDDTWTPIKTWCGRYQDITYYKGQFYAVNCLGMVMALNIRRDDLSEVEEVTEFPPSIEEFYNQFYIVESAGSLLMVARSVGSLSEDKNSPYGTCGFKVLNVDLRANTCTEMKDLGDRVLFLGYNSSFSCAAHLYNCKPNSIYFTHDFLSSKGKDEGVGTVDCCPNSVRVLTDSGTILEFKCPKLAGEVLESYPGYGIFPRGHASSPLTDHERLISGWFYYLLPMEKEKEEEKEKEKEKEKKEKERENVVCESVFRKQVKQVEAEEKLDVKWVEKIEPPKMSSADFVDSLGDGSGSGSALEVLPSQGNGVWRVKLVINTRQLEEILSEQVNTEALIEKMRMAASSASLTPRRSKTSWVVGWKPVFSNVFKVPVDNRK</sequence>
<dbReference type="PANTHER" id="PTHR44259:SF108">
    <property type="entry name" value="F-BOX PROTEIN SKIP23-LIKE"/>
    <property type="match status" value="1"/>
</dbReference>
<proteinExistence type="predicted"/>
<evidence type="ECO:0000313" key="3">
    <source>
        <dbReference type="EMBL" id="TXG50726.1"/>
    </source>
</evidence>
<keyword evidence="1" id="KW-0175">Coiled coil</keyword>
<dbReference type="Pfam" id="PF03478">
    <property type="entry name" value="Beta-prop_KIB1-4"/>
    <property type="match status" value="1"/>
</dbReference>